<dbReference type="GO" id="GO:0005840">
    <property type="term" value="C:ribosome"/>
    <property type="evidence" value="ECO:0007669"/>
    <property type="project" value="UniProtKB-KW"/>
</dbReference>
<gene>
    <name evidence="5 7" type="primary">rpsH</name>
    <name evidence="7" type="ORF">P271_209</name>
</gene>
<protein>
    <recommendedName>
        <fullName evidence="4 5">Small ribosomal subunit protein uS8</fullName>
    </recommendedName>
</protein>
<accession>A0A084U340</accession>
<comment type="subunit">
    <text evidence="5">Part of the 30S ribosomal subunit. Contacts proteins S5 and S12.</text>
</comment>
<evidence type="ECO:0000256" key="3">
    <source>
        <dbReference type="ARBA" id="ARBA00023274"/>
    </source>
</evidence>
<proteinExistence type="inferred from homology"/>
<dbReference type="GO" id="GO:0005737">
    <property type="term" value="C:cytoplasm"/>
    <property type="evidence" value="ECO:0007669"/>
    <property type="project" value="UniProtKB-ARBA"/>
</dbReference>
<reference evidence="7 8" key="1">
    <citation type="journal article" date="2014" name="PLoS ONE">
        <title>Reduction of Hydrogen Peroxide Accumulation and Toxicity by a Catalase from Mycoplasma iowae.</title>
        <authorList>
            <person name="Pritchard R.E."/>
            <person name="Prassinos A.J."/>
            <person name="Osborne J.D."/>
            <person name="Raviv Z."/>
            <person name="Balish M.F."/>
        </authorList>
    </citation>
    <scope>NUCLEOTIDE SEQUENCE [LARGE SCALE GENOMIC DNA]</scope>
    <source>
        <strain evidence="7 8">DK-CPA</strain>
    </source>
</reference>
<dbReference type="InterPro" id="IPR000630">
    <property type="entry name" value="Ribosomal_uS8"/>
</dbReference>
<dbReference type="NCBIfam" id="NF001109">
    <property type="entry name" value="PRK00136.1"/>
    <property type="match status" value="1"/>
</dbReference>
<dbReference type="FunFam" id="3.30.1490.10:FF:000001">
    <property type="entry name" value="30S ribosomal protein S8"/>
    <property type="match status" value="1"/>
</dbReference>
<dbReference type="Pfam" id="PF00410">
    <property type="entry name" value="Ribosomal_S8"/>
    <property type="match status" value="1"/>
</dbReference>
<evidence type="ECO:0000313" key="7">
    <source>
        <dbReference type="EMBL" id="KFB07376.1"/>
    </source>
</evidence>
<keyword evidence="5" id="KW-0694">RNA-binding</keyword>
<dbReference type="GO" id="GO:0003735">
    <property type="term" value="F:structural constituent of ribosome"/>
    <property type="evidence" value="ECO:0007669"/>
    <property type="project" value="InterPro"/>
</dbReference>
<evidence type="ECO:0000256" key="5">
    <source>
        <dbReference type="HAMAP-Rule" id="MF_01302"/>
    </source>
</evidence>
<evidence type="ECO:0000256" key="2">
    <source>
        <dbReference type="ARBA" id="ARBA00022980"/>
    </source>
</evidence>
<dbReference type="Proteomes" id="UP000028523">
    <property type="component" value="Unassembled WGS sequence"/>
</dbReference>
<dbReference type="GO" id="GO:0019843">
    <property type="term" value="F:rRNA binding"/>
    <property type="evidence" value="ECO:0007669"/>
    <property type="project" value="UniProtKB-UniRule"/>
</dbReference>
<dbReference type="GO" id="GO:1990904">
    <property type="term" value="C:ribonucleoprotein complex"/>
    <property type="evidence" value="ECO:0007669"/>
    <property type="project" value="UniProtKB-KW"/>
</dbReference>
<comment type="function">
    <text evidence="5">One of the primary rRNA binding proteins, it binds directly to 16S rRNA central domain where it helps coordinate assembly of the platform of the 30S subunit.</text>
</comment>
<dbReference type="InterPro" id="IPR035987">
    <property type="entry name" value="Ribosomal_uS8_sf"/>
</dbReference>
<dbReference type="EMBL" id="AWQU01000085">
    <property type="protein sequence ID" value="KFB07376.1"/>
    <property type="molecule type" value="Genomic_DNA"/>
</dbReference>
<evidence type="ECO:0000256" key="6">
    <source>
        <dbReference type="RuleBase" id="RU003660"/>
    </source>
</evidence>
<dbReference type="Gene3D" id="3.30.1370.30">
    <property type="match status" value="1"/>
</dbReference>
<dbReference type="InterPro" id="IPR047863">
    <property type="entry name" value="Ribosomal_uS8_CS"/>
</dbReference>
<organism evidence="7 8">
    <name type="scientific">Malacoplasma iowae DK-CPA</name>
    <dbReference type="NCBI Taxonomy" id="1394179"/>
    <lineage>
        <taxon>Bacteria</taxon>
        <taxon>Bacillati</taxon>
        <taxon>Mycoplasmatota</taxon>
        <taxon>Mycoplasmoidales</taxon>
        <taxon>Mycoplasmoidaceae</taxon>
        <taxon>Malacoplasma</taxon>
    </lineage>
</organism>
<dbReference type="PANTHER" id="PTHR11758">
    <property type="entry name" value="40S RIBOSOMAL PROTEIN S15A"/>
    <property type="match status" value="1"/>
</dbReference>
<keyword evidence="2 5" id="KW-0689">Ribosomal protein</keyword>
<comment type="caution">
    <text evidence="7">The sequence shown here is derived from an EMBL/GenBank/DDBJ whole genome shotgun (WGS) entry which is preliminary data.</text>
</comment>
<evidence type="ECO:0000313" key="8">
    <source>
        <dbReference type="Proteomes" id="UP000028523"/>
    </source>
</evidence>
<keyword evidence="5" id="KW-0699">rRNA-binding</keyword>
<dbReference type="GO" id="GO:0006412">
    <property type="term" value="P:translation"/>
    <property type="evidence" value="ECO:0007669"/>
    <property type="project" value="UniProtKB-UniRule"/>
</dbReference>
<comment type="similarity">
    <text evidence="1 5 6">Belongs to the universal ribosomal protein uS8 family.</text>
</comment>
<dbReference type="SUPFAM" id="SSF56047">
    <property type="entry name" value="Ribosomal protein S8"/>
    <property type="match status" value="1"/>
</dbReference>
<keyword evidence="8" id="KW-1185">Reference proteome</keyword>
<dbReference type="AlphaFoldDB" id="A0A084U340"/>
<dbReference type="HAMAP" id="MF_01302_B">
    <property type="entry name" value="Ribosomal_uS8_B"/>
    <property type="match status" value="1"/>
</dbReference>
<sequence>MFMDPISDLLLRIKTGTKARKEEVVVHSSKLVEGILTILKNEGYIVDFKTKKLPNNKKETKVILKYKNNVSSISGLKQISKPGLRVYSKAEKLPKVLNGLGIAIISTSSGLMTDKAARAKSIGGEVIAFVW</sequence>
<dbReference type="RefSeq" id="WP_036452339.1">
    <property type="nucleotide sequence ID" value="NZ_AWQU01000085.1"/>
</dbReference>
<evidence type="ECO:0000256" key="1">
    <source>
        <dbReference type="ARBA" id="ARBA00006471"/>
    </source>
</evidence>
<dbReference type="Gene3D" id="3.30.1490.10">
    <property type="match status" value="1"/>
</dbReference>
<dbReference type="PROSITE" id="PS00053">
    <property type="entry name" value="RIBOSOMAL_S8"/>
    <property type="match status" value="1"/>
</dbReference>
<evidence type="ECO:0000256" key="4">
    <source>
        <dbReference type="ARBA" id="ARBA00035258"/>
    </source>
</evidence>
<keyword evidence="3 5" id="KW-0687">Ribonucleoprotein</keyword>
<name>A0A084U340_MALIO</name>